<dbReference type="AlphaFoldDB" id="A0A660L7J4"/>
<feature type="compositionally biased region" description="Pro residues" evidence="8">
    <location>
        <begin position="24"/>
        <end position="36"/>
    </location>
</feature>
<dbReference type="InterPro" id="IPR005073">
    <property type="entry name" value="Peptidase_M74"/>
</dbReference>
<evidence type="ECO:0000256" key="7">
    <source>
        <dbReference type="ARBA" id="ARBA00023049"/>
    </source>
</evidence>
<dbReference type="RefSeq" id="WP_121248267.1">
    <property type="nucleotide sequence ID" value="NZ_RBIL01000001.1"/>
</dbReference>
<keyword evidence="11" id="KW-1185">Reference proteome</keyword>
<proteinExistence type="predicted"/>
<comment type="caution">
    <text evidence="10">The sequence shown here is derived from an EMBL/GenBank/DDBJ whole genome shotgun (WGS) entry which is preliminary data.</text>
</comment>
<evidence type="ECO:0000256" key="9">
    <source>
        <dbReference type="SAM" id="SignalP"/>
    </source>
</evidence>
<organism evidence="10 11">
    <name type="scientific">Solirubrobacter pauli</name>
    <dbReference type="NCBI Taxonomy" id="166793"/>
    <lineage>
        <taxon>Bacteria</taxon>
        <taxon>Bacillati</taxon>
        <taxon>Actinomycetota</taxon>
        <taxon>Thermoleophilia</taxon>
        <taxon>Solirubrobacterales</taxon>
        <taxon>Solirubrobacteraceae</taxon>
        <taxon>Solirubrobacter</taxon>
    </lineage>
</organism>
<protein>
    <submittedName>
        <fullName evidence="10">Penicillin-insensitive murein endopeptidase</fullName>
    </submittedName>
</protein>
<evidence type="ECO:0000256" key="1">
    <source>
        <dbReference type="ARBA" id="ARBA00022670"/>
    </source>
</evidence>
<keyword evidence="6" id="KW-0862">Zinc</keyword>
<dbReference type="GO" id="GO:0004252">
    <property type="term" value="F:serine-type endopeptidase activity"/>
    <property type="evidence" value="ECO:0007669"/>
    <property type="project" value="InterPro"/>
</dbReference>
<name>A0A660L7J4_9ACTN</name>
<dbReference type="Gene3D" id="3.30.1380.10">
    <property type="match status" value="1"/>
</dbReference>
<keyword evidence="7" id="KW-0482">Metalloprotease</keyword>
<evidence type="ECO:0000256" key="3">
    <source>
        <dbReference type="ARBA" id="ARBA00022729"/>
    </source>
</evidence>
<dbReference type="OrthoDB" id="5620138at2"/>
<evidence type="ECO:0000256" key="2">
    <source>
        <dbReference type="ARBA" id="ARBA00022723"/>
    </source>
</evidence>
<gene>
    <name evidence="10" type="ORF">C8N24_0833</name>
</gene>
<evidence type="ECO:0000256" key="4">
    <source>
        <dbReference type="ARBA" id="ARBA00022764"/>
    </source>
</evidence>
<dbReference type="GO" id="GO:0046872">
    <property type="term" value="F:metal ion binding"/>
    <property type="evidence" value="ECO:0007669"/>
    <property type="project" value="UniProtKB-KW"/>
</dbReference>
<keyword evidence="3 9" id="KW-0732">Signal</keyword>
<dbReference type="Proteomes" id="UP000278962">
    <property type="component" value="Unassembled WGS sequence"/>
</dbReference>
<dbReference type="GO" id="GO:0008237">
    <property type="term" value="F:metallopeptidase activity"/>
    <property type="evidence" value="ECO:0007669"/>
    <property type="project" value="UniProtKB-KW"/>
</dbReference>
<feature type="chain" id="PRO_5025010134" evidence="9">
    <location>
        <begin position="21"/>
        <end position="242"/>
    </location>
</feature>
<evidence type="ECO:0000256" key="8">
    <source>
        <dbReference type="SAM" id="MobiDB-lite"/>
    </source>
</evidence>
<evidence type="ECO:0000256" key="6">
    <source>
        <dbReference type="ARBA" id="ARBA00022833"/>
    </source>
</evidence>
<evidence type="ECO:0000313" key="10">
    <source>
        <dbReference type="EMBL" id="RKQ91017.1"/>
    </source>
</evidence>
<dbReference type="Pfam" id="PF03411">
    <property type="entry name" value="Peptidase_M74"/>
    <property type="match status" value="1"/>
</dbReference>
<dbReference type="GO" id="GO:0030288">
    <property type="term" value="C:outer membrane-bounded periplasmic space"/>
    <property type="evidence" value="ECO:0007669"/>
    <property type="project" value="InterPro"/>
</dbReference>
<feature type="signal peptide" evidence="9">
    <location>
        <begin position="1"/>
        <end position="20"/>
    </location>
</feature>
<feature type="region of interest" description="Disordered" evidence="8">
    <location>
        <begin position="22"/>
        <end position="57"/>
    </location>
</feature>
<reference evidence="10 11" key="1">
    <citation type="submission" date="2018-10" db="EMBL/GenBank/DDBJ databases">
        <title>Genomic Encyclopedia of Archaeal and Bacterial Type Strains, Phase II (KMG-II): from individual species to whole genera.</title>
        <authorList>
            <person name="Goeker M."/>
        </authorList>
    </citation>
    <scope>NUCLEOTIDE SEQUENCE [LARGE SCALE GENOMIC DNA]</scope>
    <source>
        <strain evidence="10 11">DSM 14954</strain>
    </source>
</reference>
<evidence type="ECO:0000313" key="11">
    <source>
        <dbReference type="Proteomes" id="UP000278962"/>
    </source>
</evidence>
<dbReference type="GO" id="GO:0006508">
    <property type="term" value="P:proteolysis"/>
    <property type="evidence" value="ECO:0007669"/>
    <property type="project" value="UniProtKB-KW"/>
</dbReference>
<keyword evidence="2" id="KW-0479">Metal-binding</keyword>
<sequence>MRYVVLMVGLVLAAGAVAFAQEPTPAPEPTPTPTPSPVATETPVPAGTPAFEDPVDQPSVPPDFAAIQWRASEAKGSWARKGRLVRGVLLPELGEDFFTWDPIFNRIPNREWRRYGTDRLIRTVLTVIHQFRTEHDSAQRVGIMDLSRTHGGRFGREYGGLGHASHQNGLDIDILYPRKDGTEARPTKPSQVDRKLSQELVDRFVAAGAIKVFVGPKLKLKGPRNVVVPLIYHDDHLHVRVR</sequence>
<accession>A0A660L7J4</accession>
<keyword evidence="5" id="KW-0378">Hydrolase</keyword>
<keyword evidence="4" id="KW-0574">Periplasm</keyword>
<dbReference type="EMBL" id="RBIL01000001">
    <property type="protein sequence ID" value="RKQ91017.1"/>
    <property type="molecule type" value="Genomic_DNA"/>
</dbReference>
<evidence type="ECO:0000256" key="5">
    <source>
        <dbReference type="ARBA" id="ARBA00022801"/>
    </source>
</evidence>
<dbReference type="SUPFAM" id="SSF55166">
    <property type="entry name" value="Hedgehog/DD-peptidase"/>
    <property type="match status" value="1"/>
</dbReference>
<dbReference type="InterPro" id="IPR009045">
    <property type="entry name" value="Zn_M74/Hedgehog-like"/>
</dbReference>
<keyword evidence="1" id="KW-0645">Protease</keyword>